<dbReference type="Pfam" id="PF13783">
    <property type="entry name" value="DUF4177"/>
    <property type="match status" value="1"/>
</dbReference>
<evidence type="ECO:0000313" key="2">
    <source>
        <dbReference type="Proteomes" id="UP000274920"/>
    </source>
</evidence>
<sequence>MSSNKKYEYRIITIATSLAVSRKQYEKIAQEFEMQLNELGADGWELVQRMDGIKKTAPPFI</sequence>
<dbReference type="Proteomes" id="UP000274920">
    <property type="component" value="Unassembled WGS sequence"/>
</dbReference>
<comment type="caution">
    <text evidence="1">The sequence shown here is derived from an EMBL/GenBank/DDBJ whole genome shotgun (WGS) entry which is preliminary data.</text>
</comment>
<proteinExistence type="predicted"/>
<gene>
    <name evidence="1" type="ORF">EBB54_22820</name>
</gene>
<reference evidence="1" key="1">
    <citation type="submission" date="2018-10" db="EMBL/GenBank/DDBJ databases">
        <title>Schaedlerella arabinophila gen. nov. sp. nov., isolated from the mouse intestinal tract and comparative analysis with the genome of the closely related altered Schaedler flora strain ASF502.</title>
        <authorList>
            <person name="Miyake S."/>
            <person name="Soh M."/>
            <person name="Seedorf H."/>
        </authorList>
    </citation>
    <scope>NUCLEOTIDE SEQUENCE [LARGE SCALE GENOMIC DNA]</scope>
    <source>
        <strain evidence="1">DSM 106076</strain>
    </source>
</reference>
<dbReference type="AlphaFoldDB" id="A0A426DMA6"/>
<organism evidence="1 2">
    <name type="scientific">Schaedlerella arabinosiphila</name>
    <dbReference type="NCBI Taxonomy" id="2044587"/>
    <lineage>
        <taxon>Bacteria</taxon>
        <taxon>Bacillati</taxon>
        <taxon>Bacillota</taxon>
        <taxon>Clostridia</taxon>
        <taxon>Lachnospirales</taxon>
        <taxon>Lachnospiraceae</taxon>
        <taxon>Schaedlerella</taxon>
    </lineage>
</organism>
<accession>A0A426DMA6</accession>
<dbReference type="InterPro" id="IPR025234">
    <property type="entry name" value="YjzH-like"/>
</dbReference>
<protein>
    <submittedName>
        <fullName evidence="1">DUF4177 domain-containing protein</fullName>
    </submittedName>
</protein>
<dbReference type="EMBL" id="RHJS01000002">
    <property type="protein sequence ID" value="RRK33874.1"/>
    <property type="molecule type" value="Genomic_DNA"/>
</dbReference>
<evidence type="ECO:0000313" key="1">
    <source>
        <dbReference type="EMBL" id="RRK33874.1"/>
    </source>
</evidence>
<name>A0A426DMA6_9FIRM</name>
<keyword evidence="2" id="KW-1185">Reference proteome</keyword>